<dbReference type="SUPFAM" id="SSF51395">
    <property type="entry name" value="FMN-linked oxidoreductases"/>
    <property type="match status" value="1"/>
</dbReference>
<dbReference type="RefSeq" id="XP_024723740.1">
    <property type="nucleotide sequence ID" value="XM_024865175.1"/>
</dbReference>
<dbReference type="FunCoup" id="A0A2T3B9Y8">
    <property type="interactions" value="784"/>
</dbReference>
<evidence type="ECO:0000313" key="2">
    <source>
        <dbReference type="EMBL" id="PSS25141.1"/>
    </source>
</evidence>
<keyword evidence="3" id="KW-1185">Reference proteome</keyword>
<proteinExistence type="predicted"/>
<gene>
    <name evidence="2" type="ORF">M430DRAFT_24977</name>
</gene>
<reference evidence="2 3" key="1">
    <citation type="journal article" date="2018" name="New Phytol.">
        <title>Comparative genomics and transcriptomics depict ericoid mycorrhizal fungi as versatile saprotrophs and plant mutualists.</title>
        <authorList>
            <person name="Martino E."/>
            <person name="Morin E."/>
            <person name="Grelet G.A."/>
            <person name="Kuo A."/>
            <person name="Kohler A."/>
            <person name="Daghino S."/>
            <person name="Barry K.W."/>
            <person name="Cichocki N."/>
            <person name="Clum A."/>
            <person name="Dockter R.B."/>
            <person name="Hainaut M."/>
            <person name="Kuo R.C."/>
            <person name="LaButti K."/>
            <person name="Lindahl B.D."/>
            <person name="Lindquist E.A."/>
            <person name="Lipzen A."/>
            <person name="Khouja H.R."/>
            <person name="Magnuson J."/>
            <person name="Murat C."/>
            <person name="Ohm R.A."/>
            <person name="Singer S.W."/>
            <person name="Spatafora J.W."/>
            <person name="Wang M."/>
            <person name="Veneault-Fourrey C."/>
            <person name="Henrissat B."/>
            <person name="Grigoriev I.V."/>
            <person name="Martin F.M."/>
            <person name="Perotto S."/>
        </authorList>
    </citation>
    <scope>NUCLEOTIDE SEQUENCE [LARGE SCALE GENOMIC DNA]</scope>
    <source>
        <strain evidence="2 3">ATCC 22711</strain>
    </source>
</reference>
<dbReference type="AlphaFoldDB" id="A0A2T3B9Y8"/>
<dbReference type="GO" id="GO:0003959">
    <property type="term" value="F:NADPH dehydrogenase activity"/>
    <property type="evidence" value="ECO:0007669"/>
    <property type="project" value="TreeGrafter"/>
</dbReference>
<dbReference type="GeneID" id="36573256"/>
<dbReference type="CDD" id="cd02933">
    <property type="entry name" value="OYE_like_FMN"/>
    <property type="match status" value="1"/>
</dbReference>
<dbReference type="InterPro" id="IPR001155">
    <property type="entry name" value="OxRdtase_FMN_N"/>
</dbReference>
<feature type="domain" description="NADH:flavin oxidoreductase/NADH oxidase N-terminal" evidence="1">
    <location>
        <begin position="6"/>
        <end position="340"/>
    </location>
</feature>
<organism evidence="2 3">
    <name type="scientific">Amorphotheca resinae ATCC 22711</name>
    <dbReference type="NCBI Taxonomy" id="857342"/>
    <lineage>
        <taxon>Eukaryota</taxon>
        <taxon>Fungi</taxon>
        <taxon>Dikarya</taxon>
        <taxon>Ascomycota</taxon>
        <taxon>Pezizomycotina</taxon>
        <taxon>Leotiomycetes</taxon>
        <taxon>Helotiales</taxon>
        <taxon>Amorphothecaceae</taxon>
        <taxon>Amorphotheca</taxon>
    </lineage>
</organism>
<evidence type="ECO:0000259" key="1">
    <source>
        <dbReference type="Pfam" id="PF00724"/>
    </source>
</evidence>
<dbReference type="Proteomes" id="UP000241818">
    <property type="component" value="Unassembled WGS sequence"/>
</dbReference>
<accession>A0A2T3B9Y8</accession>
<dbReference type="FunFam" id="3.20.20.70:FF:000138">
    <property type="entry name" value="NADPH dehydrogenase 1"/>
    <property type="match status" value="1"/>
</dbReference>
<dbReference type="GO" id="GO:0010181">
    <property type="term" value="F:FMN binding"/>
    <property type="evidence" value="ECO:0007669"/>
    <property type="project" value="InterPro"/>
</dbReference>
<dbReference type="InterPro" id="IPR013785">
    <property type="entry name" value="Aldolase_TIM"/>
</dbReference>
<dbReference type="Gene3D" id="3.20.20.70">
    <property type="entry name" value="Aldolase class I"/>
    <property type="match status" value="1"/>
</dbReference>
<dbReference type="InParanoid" id="A0A2T3B9Y8"/>
<sequence>MASESKLFQPLRVGSFEVQNRIVLAPLTRFRADASHVPLPFVSDYYSQRGSSPSTLLISEGTFISPQAGSYAHAPGIYSPAQIAQWKKITDDVHSKGSFIFCQLWGLGRTTDPAVLKEELGDKARVLSASNIPFEGGATPTAMTEEEIWEFIGYYKQAAKNAIEAGFDGVEIHSANGYLIDQFLQDVSNQRTDAWGGSVEKRARFGLEIAKAIVEAIGADKVGIRVSPFSDFQGMKMKDPVPQFSYYAEELKKLKLAYFHVVEARVSANADVEGPVTESIDFLIDIWGKTSPVIVAGGFVTETAYKAVDEKYKDKDILIAFGRYFIANPDLVFRIKNRIPFTPYNRDLFYNKTEEKGYTTWEFSKEWEAQAKL</sequence>
<dbReference type="InterPro" id="IPR045247">
    <property type="entry name" value="Oye-like"/>
</dbReference>
<dbReference type="OrthoDB" id="276546at2759"/>
<dbReference type="PANTHER" id="PTHR22893">
    <property type="entry name" value="NADH OXIDOREDUCTASE-RELATED"/>
    <property type="match status" value="1"/>
</dbReference>
<protein>
    <recommendedName>
        <fullName evidence="1">NADH:flavin oxidoreductase/NADH oxidase N-terminal domain-containing protein</fullName>
    </recommendedName>
</protein>
<dbReference type="PANTHER" id="PTHR22893:SF91">
    <property type="entry name" value="NADPH DEHYDROGENASE 2-RELATED"/>
    <property type="match status" value="1"/>
</dbReference>
<dbReference type="Pfam" id="PF00724">
    <property type="entry name" value="Oxidored_FMN"/>
    <property type="match status" value="1"/>
</dbReference>
<dbReference type="STRING" id="857342.A0A2T3B9Y8"/>
<dbReference type="EMBL" id="KZ679007">
    <property type="protein sequence ID" value="PSS25141.1"/>
    <property type="molecule type" value="Genomic_DNA"/>
</dbReference>
<name>A0A2T3B9Y8_AMORE</name>
<evidence type="ECO:0000313" key="3">
    <source>
        <dbReference type="Proteomes" id="UP000241818"/>
    </source>
</evidence>